<dbReference type="EMBL" id="CP108085">
    <property type="protein sequence ID" value="WUP75686.1"/>
    <property type="molecule type" value="Genomic_DNA"/>
</dbReference>
<gene>
    <name evidence="2" type="ORF">OG913_01255</name>
</gene>
<reference evidence="2" key="1">
    <citation type="submission" date="2022-10" db="EMBL/GenBank/DDBJ databases">
        <title>The complete genomes of actinobacterial strains from the NBC collection.</title>
        <authorList>
            <person name="Joergensen T.S."/>
            <person name="Alvarez Arevalo M."/>
            <person name="Sterndorff E.B."/>
            <person name="Faurdal D."/>
            <person name="Vuksanovic O."/>
            <person name="Mourched A.-S."/>
            <person name="Charusanti P."/>
            <person name="Shaw S."/>
            <person name="Blin K."/>
            <person name="Weber T."/>
        </authorList>
    </citation>
    <scope>NUCLEOTIDE SEQUENCE</scope>
    <source>
        <strain evidence="2">NBC_00254</strain>
    </source>
</reference>
<dbReference type="SUPFAM" id="SSF159234">
    <property type="entry name" value="FomD-like"/>
    <property type="match status" value="1"/>
</dbReference>
<accession>A0ABZ1SSF5</accession>
<dbReference type="Proteomes" id="UP001432011">
    <property type="component" value="Chromosome"/>
</dbReference>
<evidence type="ECO:0000259" key="1">
    <source>
        <dbReference type="Pfam" id="PF04167"/>
    </source>
</evidence>
<keyword evidence="3" id="KW-1185">Reference proteome</keyword>
<dbReference type="InterPro" id="IPR007295">
    <property type="entry name" value="DUF402"/>
</dbReference>
<organism evidence="2 3">
    <name type="scientific">Microbispora hainanensis</name>
    <dbReference type="NCBI Taxonomy" id="568844"/>
    <lineage>
        <taxon>Bacteria</taxon>
        <taxon>Bacillati</taxon>
        <taxon>Actinomycetota</taxon>
        <taxon>Actinomycetes</taxon>
        <taxon>Streptosporangiales</taxon>
        <taxon>Streptosporangiaceae</taxon>
        <taxon>Microbispora</taxon>
    </lineage>
</organism>
<feature type="domain" description="DUF402" evidence="1">
    <location>
        <begin position="68"/>
        <end position="138"/>
    </location>
</feature>
<protein>
    <submittedName>
        <fullName evidence="2">DUF402 domain-containing protein</fullName>
    </submittedName>
</protein>
<proteinExistence type="predicted"/>
<evidence type="ECO:0000313" key="2">
    <source>
        <dbReference type="EMBL" id="WUP75686.1"/>
    </source>
</evidence>
<name>A0ABZ1SSF5_9ACTN</name>
<evidence type="ECO:0000313" key="3">
    <source>
        <dbReference type="Proteomes" id="UP001432011"/>
    </source>
</evidence>
<sequence>MTFEEVRVHHGTGQWCSGVRTGDNIVAYDVEILPPWRVPGRPTTDRCFVIADEGVQIRKPVTFVDALEGGWYIDLIELEEAGPKELAVHDLYVDILVPPFNRHYEVLDLDEFADALEDGAIDAATAVRVLRDTQRFIDTHLRDLNQDPPGSWPDFPPAAILDLVELPPFDATQRP</sequence>
<dbReference type="Pfam" id="PF04167">
    <property type="entry name" value="DUF402"/>
    <property type="match status" value="1"/>
</dbReference>
<dbReference type="RefSeq" id="WP_328709619.1">
    <property type="nucleotide sequence ID" value="NZ_CP108085.1"/>
</dbReference>
<dbReference type="InterPro" id="IPR035930">
    <property type="entry name" value="FomD-like_sf"/>
</dbReference>
<dbReference type="Gene3D" id="2.40.380.10">
    <property type="entry name" value="FomD-like"/>
    <property type="match status" value="1"/>
</dbReference>